<keyword evidence="1" id="KW-0223">Dioxygenase</keyword>
<comment type="caution">
    <text evidence="1">The sequence shown here is derived from an EMBL/GenBank/DDBJ whole genome shotgun (WGS) entry which is preliminary data.</text>
</comment>
<dbReference type="EMBL" id="MTHB01000063">
    <property type="protein sequence ID" value="OXC78397.1"/>
    <property type="molecule type" value="Genomic_DNA"/>
</dbReference>
<dbReference type="PANTHER" id="PTHR20883:SF46">
    <property type="entry name" value="PHYTANOYL-COA HYDROXYLASE"/>
    <property type="match status" value="1"/>
</dbReference>
<protein>
    <submittedName>
        <fullName evidence="1">Phytanoyl-CoA dioxygenase</fullName>
    </submittedName>
</protein>
<evidence type="ECO:0000313" key="1">
    <source>
        <dbReference type="EMBL" id="OXC78397.1"/>
    </source>
</evidence>
<dbReference type="AlphaFoldDB" id="A0A226X5Y9"/>
<dbReference type="Pfam" id="PF05721">
    <property type="entry name" value="PhyH"/>
    <property type="match status" value="1"/>
</dbReference>
<dbReference type="RefSeq" id="WP_179258289.1">
    <property type="nucleotide sequence ID" value="NZ_MTHB01000063.1"/>
</dbReference>
<reference evidence="2" key="1">
    <citation type="submission" date="2017-01" db="EMBL/GenBank/DDBJ databases">
        <title>Genome Analysis of Deinococcus marmoris KOPRI26562.</title>
        <authorList>
            <person name="Kim J.H."/>
            <person name="Oh H.-M."/>
        </authorList>
    </citation>
    <scope>NUCLEOTIDE SEQUENCE [LARGE SCALE GENOMIC DNA]</scope>
    <source>
        <strain evidence="2">PAMC 26633</strain>
    </source>
</reference>
<sequence>MQTEIAHADRLKPSGFDSDQIAALKNRGFSSYENVASLEEIAELRGICERLIFAGTGAREGALFDFVGENPLESTGLTQLLMPSNFNPRLRQMDYHKRLKLLAKQVLGPRARIAGDHLFYKPPIAGPETPWHQDEAFHDPRFAYEEVSFWLPLQAATLANGCLRFIPGSHLWDVQPHRKLVGKERSHGIECYDGFNPEDAVSCPVPVGGCTAHLGRTLHGAGSNVSATARFAYVVIFDIPATIATKYREFDWRNSTTTRQETERKWKQGAGKTIVLYRRLMRRNSVDPYRLYHSVRRRWWSLMQRRKRG</sequence>
<dbReference type="GO" id="GO:0005506">
    <property type="term" value="F:iron ion binding"/>
    <property type="evidence" value="ECO:0007669"/>
    <property type="project" value="UniProtKB-ARBA"/>
</dbReference>
<dbReference type="Proteomes" id="UP000214720">
    <property type="component" value="Unassembled WGS sequence"/>
</dbReference>
<name>A0A226X5Y9_CABSO</name>
<dbReference type="SUPFAM" id="SSF51197">
    <property type="entry name" value="Clavaminate synthase-like"/>
    <property type="match status" value="1"/>
</dbReference>
<dbReference type="PANTHER" id="PTHR20883">
    <property type="entry name" value="PHYTANOYL-COA DIOXYGENASE DOMAIN CONTAINING 1"/>
    <property type="match status" value="1"/>
</dbReference>
<dbReference type="InterPro" id="IPR008775">
    <property type="entry name" value="Phytyl_CoA_dOase-like"/>
</dbReference>
<keyword evidence="1" id="KW-0560">Oxidoreductase</keyword>
<accession>A0A226X5Y9</accession>
<organism evidence="1 2">
    <name type="scientific">Caballeronia sordidicola</name>
    <name type="common">Burkholderia sordidicola</name>
    <dbReference type="NCBI Taxonomy" id="196367"/>
    <lineage>
        <taxon>Bacteria</taxon>
        <taxon>Pseudomonadati</taxon>
        <taxon>Pseudomonadota</taxon>
        <taxon>Betaproteobacteria</taxon>
        <taxon>Burkholderiales</taxon>
        <taxon>Burkholderiaceae</taxon>
        <taxon>Caballeronia</taxon>
    </lineage>
</organism>
<proteinExistence type="predicted"/>
<evidence type="ECO:0000313" key="2">
    <source>
        <dbReference type="Proteomes" id="UP000214720"/>
    </source>
</evidence>
<gene>
    <name evidence="1" type="ORF">BSU04_11665</name>
</gene>
<dbReference type="GO" id="GO:0016706">
    <property type="term" value="F:2-oxoglutarate-dependent dioxygenase activity"/>
    <property type="evidence" value="ECO:0007669"/>
    <property type="project" value="UniProtKB-ARBA"/>
</dbReference>
<dbReference type="Gene3D" id="2.60.120.620">
    <property type="entry name" value="q2cbj1_9rhob like domain"/>
    <property type="match status" value="1"/>
</dbReference>